<dbReference type="Gene3D" id="3.10.490.10">
    <property type="entry name" value="Gamma-glutamyl cyclotransferase-like"/>
    <property type="match status" value="1"/>
</dbReference>
<gene>
    <name evidence="2" type="ORF">PEBR_12163</name>
</gene>
<dbReference type="AlphaFoldDB" id="A0A1S9RSD2"/>
<proteinExistence type="predicted"/>
<dbReference type="InterPro" id="IPR013024">
    <property type="entry name" value="GGCT-like"/>
</dbReference>
<reference evidence="3" key="1">
    <citation type="submission" date="2015-09" db="EMBL/GenBank/DDBJ databases">
        <authorList>
            <person name="Fill T.P."/>
            <person name="Baretta J.F."/>
            <person name="de Almeida L.G."/>
            <person name="Rocha M."/>
            <person name="de Souza D.H."/>
            <person name="Malavazi I."/>
            <person name="Cerdeira L.T."/>
            <person name="Hong H."/>
            <person name="Samborskyy M."/>
            <person name="de Vasconcelos A.T."/>
            <person name="Leadlay P."/>
            <person name="Rodrigues-Filho E."/>
        </authorList>
    </citation>
    <scope>NUCLEOTIDE SEQUENCE [LARGE SCALE GENOMIC DNA]</scope>
    <source>
        <strain evidence="3">LaBioMMi 136</strain>
    </source>
</reference>
<evidence type="ECO:0000313" key="3">
    <source>
        <dbReference type="Proteomes" id="UP000190744"/>
    </source>
</evidence>
<name>A0A1S9RSD2_PENBI</name>
<dbReference type="Proteomes" id="UP000190744">
    <property type="component" value="Unassembled WGS sequence"/>
</dbReference>
<protein>
    <recommendedName>
        <fullName evidence="1">Gamma-glutamylcyclotransferase AIG2-like domain-containing protein</fullName>
    </recommendedName>
</protein>
<dbReference type="CDD" id="cd06661">
    <property type="entry name" value="GGCT_like"/>
    <property type="match status" value="1"/>
</dbReference>
<dbReference type="Pfam" id="PF06094">
    <property type="entry name" value="GGACT"/>
    <property type="match status" value="1"/>
</dbReference>
<feature type="domain" description="Gamma-glutamylcyclotransferase AIG2-like" evidence="1">
    <location>
        <begin position="34"/>
        <end position="160"/>
    </location>
</feature>
<organism evidence="2 3">
    <name type="scientific">Penicillium brasilianum</name>
    <dbReference type="NCBI Taxonomy" id="104259"/>
    <lineage>
        <taxon>Eukaryota</taxon>
        <taxon>Fungi</taxon>
        <taxon>Dikarya</taxon>
        <taxon>Ascomycota</taxon>
        <taxon>Pezizomycotina</taxon>
        <taxon>Eurotiomycetes</taxon>
        <taxon>Eurotiomycetidae</taxon>
        <taxon>Eurotiales</taxon>
        <taxon>Aspergillaceae</taxon>
        <taxon>Penicillium</taxon>
    </lineage>
</organism>
<evidence type="ECO:0000313" key="2">
    <source>
        <dbReference type="EMBL" id="OOQ88443.1"/>
    </source>
</evidence>
<comment type="caution">
    <text evidence="2">The sequence shown here is derived from an EMBL/GenBank/DDBJ whole genome shotgun (WGS) entry which is preliminary data.</text>
</comment>
<dbReference type="EMBL" id="LJBN01000118">
    <property type="protein sequence ID" value="OOQ88443.1"/>
    <property type="molecule type" value="Genomic_DNA"/>
</dbReference>
<accession>A0A1S9RSD2</accession>
<dbReference type="InterPro" id="IPR009288">
    <property type="entry name" value="AIG2-like_dom"/>
</dbReference>
<sequence length="187" mass="21074">MAQLPQDYYTARANIFPDAKVDNLIRQHDSSPRFVYGPLILPTVLKYYTDSPKTYPMEKYMTKATLQGYELYQIGEKRLPVIAGSPSPNAVVKGMLVFNLEDSKRNDISELELGLKHLEAVQGKIECTAGRKPTRFVDAGTFVWSGSVDGLIRMYSPSWDPTSFVNSAFYRNIQQSVYRSAKDTGES</sequence>
<evidence type="ECO:0000259" key="1">
    <source>
        <dbReference type="Pfam" id="PF06094"/>
    </source>
</evidence>